<dbReference type="Proteomes" id="UP000825935">
    <property type="component" value="Chromosome 4"/>
</dbReference>
<keyword evidence="2" id="KW-1185">Reference proteome</keyword>
<dbReference type="EMBL" id="CM035409">
    <property type="protein sequence ID" value="KAH7438708.1"/>
    <property type="molecule type" value="Genomic_DNA"/>
</dbReference>
<accession>A0A8T2UVE5</accession>
<sequence length="110" mass="13085">MAMTTTYQILPQPLESLTVFMSRLRQILPWRRSWRLEMHEYLQIFLSFMEHFSGLCHPFMFFHTFSIDRNNTTLSSWLGAGLHGGLHPTICPIPRVWGQHTYIHDYFIVT</sequence>
<dbReference type="AlphaFoldDB" id="A0A8T2UVE5"/>
<name>A0A8T2UVE5_CERRI</name>
<gene>
    <name evidence="1" type="ORF">KP509_04G027800</name>
</gene>
<evidence type="ECO:0000313" key="2">
    <source>
        <dbReference type="Proteomes" id="UP000825935"/>
    </source>
</evidence>
<evidence type="ECO:0000313" key="1">
    <source>
        <dbReference type="EMBL" id="KAH7438708.1"/>
    </source>
</evidence>
<comment type="caution">
    <text evidence="1">The sequence shown here is derived from an EMBL/GenBank/DDBJ whole genome shotgun (WGS) entry which is preliminary data.</text>
</comment>
<organism evidence="1 2">
    <name type="scientific">Ceratopteris richardii</name>
    <name type="common">Triangle waterfern</name>
    <dbReference type="NCBI Taxonomy" id="49495"/>
    <lineage>
        <taxon>Eukaryota</taxon>
        <taxon>Viridiplantae</taxon>
        <taxon>Streptophyta</taxon>
        <taxon>Embryophyta</taxon>
        <taxon>Tracheophyta</taxon>
        <taxon>Polypodiopsida</taxon>
        <taxon>Polypodiidae</taxon>
        <taxon>Polypodiales</taxon>
        <taxon>Pteridineae</taxon>
        <taxon>Pteridaceae</taxon>
        <taxon>Parkerioideae</taxon>
        <taxon>Ceratopteris</taxon>
    </lineage>
</organism>
<protein>
    <submittedName>
        <fullName evidence="1">Uncharacterized protein</fullName>
    </submittedName>
</protein>
<reference evidence="1" key="1">
    <citation type="submission" date="2021-08" db="EMBL/GenBank/DDBJ databases">
        <title>WGS assembly of Ceratopteris richardii.</title>
        <authorList>
            <person name="Marchant D.B."/>
            <person name="Chen G."/>
            <person name="Jenkins J."/>
            <person name="Shu S."/>
            <person name="Leebens-Mack J."/>
            <person name="Grimwood J."/>
            <person name="Schmutz J."/>
            <person name="Soltis P."/>
            <person name="Soltis D."/>
            <person name="Chen Z.-H."/>
        </authorList>
    </citation>
    <scope>NUCLEOTIDE SEQUENCE</scope>
    <source>
        <strain evidence="1">Whitten #5841</strain>
        <tissue evidence="1">Leaf</tissue>
    </source>
</reference>
<proteinExistence type="predicted"/>